<evidence type="ECO:0000313" key="2">
    <source>
        <dbReference type="EMBL" id="RDW85272.1"/>
    </source>
</evidence>
<organism evidence="2 3">
    <name type="scientific">Coleophoma cylindrospora</name>
    <dbReference type="NCBI Taxonomy" id="1849047"/>
    <lineage>
        <taxon>Eukaryota</taxon>
        <taxon>Fungi</taxon>
        <taxon>Dikarya</taxon>
        <taxon>Ascomycota</taxon>
        <taxon>Pezizomycotina</taxon>
        <taxon>Leotiomycetes</taxon>
        <taxon>Helotiales</taxon>
        <taxon>Dermateaceae</taxon>
        <taxon>Coleophoma</taxon>
    </lineage>
</organism>
<dbReference type="AlphaFoldDB" id="A0A3D8SG44"/>
<comment type="caution">
    <text evidence="2">The sequence shown here is derived from an EMBL/GenBank/DDBJ whole genome shotgun (WGS) entry which is preliminary data.</text>
</comment>
<dbReference type="EMBL" id="PDLM01000002">
    <property type="protein sequence ID" value="RDW85272.1"/>
    <property type="molecule type" value="Genomic_DNA"/>
</dbReference>
<evidence type="ECO:0000256" key="1">
    <source>
        <dbReference type="SAM" id="Phobius"/>
    </source>
</evidence>
<keyword evidence="3" id="KW-1185">Reference proteome</keyword>
<dbReference type="Proteomes" id="UP000256645">
    <property type="component" value="Unassembled WGS sequence"/>
</dbReference>
<keyword evidence="1" id="KW-1133">Transmembrane helix</keyword>
<sequence>MMGPEQIELLPVGTGGRTTLAPKTLRPIPSTNRTLLTTLFILGSVGMTALWLVTILMILLEAGRSVAGPFANPCPQVTAFTVTLSFGNMSYNDAKIVDAIWNLGIGRGVQALAGWMSYKIFGMAMLRIMQQDQVSIDLYAAISFRTLSILTIPKVVWAAMSRCSWRGRMLFIWLIISSIYVLALPTLLDLMTGYITKQAAMAPSSNGGFVPLQSVDYSSSQFIGPHGWIYGPSGVTCVPESEYQWGFSLGWTIAVLGTLMVWSWGMFGLWFDAQKNGLLWQMGRRSGLYRNILDVANALEDALGPDTCAYNDDELTTAVENMEPVGFEAVANGSTGFIALRHDPVGCSALSSSGVEYKRRA</sequence>
<keyword evidence="1" id="KW-0812">Transmembrane</keyword>
<dbReference type="STRING" id="1849047.A0A3D8SG44"/>
<accession>A0A3D8SG44</accession>
<feature type="transmembrane region" description="Helical" evidence="1">
    <location>
        <begin position="99"/>
        <end position="118"/>
    </location>
</feature>
<proteinExistence type="predicted"/>
<feature type="transmembrane region" description="Helical" evidence="1">
    <location>
        <begin position="249"/>
        <end position="271"/>
    </location>
</feature>
<evidence type="ECO:0000313" key="3">
    <source>
        <dbReference type="Proteomes" id="UP000256645"/>
    </source>
</evidence>
<gene>
    <name evidence="2" type="ORF">BP6252_02862</name>
</gene>
<name>A0A3D8SG44_9HELO</name>
<protein>
    <submittedName>
        <fullName evidence="2">Uncharacterized protein</fullName>
    </submittedName>
</protein>
<reference evidence="2 3" key="1">
    <citation type="journal article" date="2018" name="IMA Fungus">
        <title>IMA Genome-F 9: Draft genome sequence of Annulohypoxylon stygium, Aspergillus mulundensis, Berkeleyomyces basicola (syn. Thielaviopsis basicola), Ceratocystis smalleyi, two Cercospora beticola strains, Coleophoma cylindrospora, Fusarium fracticaudum, Phialophora cf. hyalina, and Morchella septimelata.</title>
        <authorList>
            <person name="Wingfield B.D."/>
            <person name="Bills G.F."/>
            <person name="Dong Y."/>
            <person name="Huang W."/>
            <person name="Nel W.J."/>
            <person name="Swalarsk-Parry B.S."/>
            <person name="Vaghefi N."/>
            <person name="Wilken P.M."/>
            <person name="An Z."/>
            <person name="de Beer Z.W."/>
            <person name="De Vos L."/>
            <person name="Chen L."/>
            <person name="Duong T.A."/>
            <person name="Gao Y."/>
            <person name="Hammerbacher A."/>
            <person name="Kikkert J.R."/>
            <person name="Li Y."/>
            <person name="Li H."/>
            <person name="Li K."/>
            <person name="Li Q."/>
            <person name="Liu X."/>
            <person name="Ma X."/>
            <person name="Naidoo K."/>
            <person name="Pethybridge S.J."/>
            <person name="Sun J."/>
            <person name="Steenkamp E.T."/>
            <person name="van der Nest M.A."/>
            <person name="van Wyk S."/>
            <person name="Wingfield M.J."/>
            <person name="Xiong C."/>
            <person name="Yue Q."/>
            <person name="Zhang X."/>
        </authorList>
    </citation>
    <scope>NUCLEOTIDE SEQUENCE [LARGE SCALE GENOMIC DNA]</scope>
    <source>
        <strain evidence="2 3">BP6252</strain>
    </source>
</reference>
<dbReference type="OrthoDB" id="3903561at2759"/>
<feature type="transmembrane region" description="Helical" evidence="1">
    <location>
        <begin position="35"/>
        <end position="60"/>
    </location>
</feature>
<keyword evidence="1" id="KW-0472">Membrane</keyword>
<feature type="transmembrane region" description="Helical" evidence="1">
    <location>
        <begin position="169"/>
        <end position="188"/>
    </location>
</feature>